<dbReference type="PROSITE" id="PS51031">
    <property type="entry name" value="BESS"/>
    <property type="match status" value="1"/>
</dbReference>
<gene>
    <name evidence="4" type="ORF">PoB_003060400</name>
</gene>
<reference evidence="4 5" key="1">
    <citation type="journal article" date="2021" name="Elife">
        <title>Chloroplast acquisition without the gene transfer in kleptoplastic sea slugs, Plakobranchus ocellatus.</title>
        <authorList>
            <person name="Maeda T."/>
            <person name="Takahashi S."/>
            <person name="Yoshida T."/>
            <person name="Shimamura S."/>
            <person name="Takaki Y."/>
            <person name="Nagai Y."/>
            <person name="Toyoda A."/>
            <person name="Suzuki Y."/>
            <person name="Arimoto A."/>
            <person name="Ishii H."/>
            <person name="Satoh N."/>
            <person name="Nishiyama T."/>
            <person name="Hasebe M."/>
            <person name="Maruyama T."/>
            <person name="Minagawa J."/>
            <person name="Obokata J."/>
            <person name="Shigenobu S."/>
        </authorList>
    </citation>
    <scope>NUCLEOTIDE SEQUENCE [LARGE SCALE GENOMIC DNA]</scope>
</reference>
<protein>
    <recommendedName>
        <fullName evidence="3">BESS domain-containing protein</fullName>
    </recommendedName>
</protein>
<dbReference type="AlphaFoldDB" id="A0AAV4A8X8"/>
<feature type="domain" description="BESS" evidence="3">
    <location>
        <begin position="108"/>
        <end position="147"/>
    </location>
</feature>
<dbReference type="Proteomes" id="UP000735302">
    <property type="component" value="Unassembled WGS sequence"/>
</dbReference>
<accession>A0AAV4A8X8</accession>
<keyword evidence="1" id="KW-0539">Nucleus</keyword>
<dbReference type="EMBL" id="BLXT01003735">
    <property type="protein sequence ID" value="GFO04099.1"/>
    <property type="molecule type" value="Genomic_DNA"/>
</dbReference>
<feature type="region of interest" description="Disordered" evidence="2">
    <location>
        <begin position="148"/>
        <end position="175"/>
    </location>
</feature>
<evidence type="ECO:0000313" key="5">
    <source>
        <dbReference type="Proteomes" id="UP000735302"/>
    </source>
</evidence>
<feature type="compositionally biased region" description="Polar residues" evidence="2">
    <location>
        <begin position="33"/>
        <end position="74"/>
    </location>
</feature>
<organism evidence="4 5">
    <name type="scientific">Plakobranchus ocellatus</name>
    <dbReference type="NCBI Taxonomy" id="259542"/>
    <lineage>
        <taxon>Eukaryota</taxon>
        <taxon>Metazoa</taxon>
        <taxon>Spiralia</taxon>
        <taxon>Lophotrochozoa</taxon>
        <taxon>Mollusca</taxon>
        <taxon>Gastropoda</taxon>
        <taxon>Heterobranchia</taxon>
        <taxon>Euthyneura</taxon>
        <taxon>Panpulmonata</taxon>
        <taxon>Sacoglossa</taxon>
        <taxon>Placobranchoidea</taxon>
        <taxon>Plakobranchidae</taxon>
        <taxon>Plakobranchus</taxon>
    </lineage>
</organism>
<evidence type="ECO:0000313" key="4">
    <source>
        <dbReference type="EMBL" id="GFO04099.1"/>
    </source>
</evidence>
<proteinExistence type="predicted"/>
<feature type="compositionally biased region" description="Basic residues" evidence="2">
    <location>
        <begin position="78"/>
        <end position="87"/>
    </location>
</feature>
<evidence type="ECO:0000256" key="1">
    <source>
        <dbReference type="PROSITE-ProRule" id="PRU00371"/>
    </source>
</evidence>
<dbReference type="GO" id="GO:0005634">
    <property type="term" value="C:nucleus"/>
    <property type="evidence" value="ECO:0007669"/>
    <property type="project" value="UniProtKB-SubCell"/>
</dbReference>
<comment type="caution">
    <text evidence="4">The sequence shown here is derived from an EMBL/GenBank/DDBJ whole genome shotgun (WGS) entry which is preliminary data.</text>
</comment>
<sequence>MTMTTPGQAAKKKRKWNLYDLLTFFGLPCSTGATSGNLQQNDGDSAASSGEENSTRNPLSVHSDESSLPTTSLPTRVKSPRFSKKKNRQLSAIDRKFLHALKEPEKEVDQNELFFKSLLPAMKTLNLVQTLELRSEIQRLVLSSVHSAQSDTPASVATSNERFVTSQPPSTSATSAIYQEPQNDSFYRQGQYFSQSSYTH</sequence>
<dbReference type="InterPro" id="IPR004210">
    <property type="entry name" value="BESS_motif"/>
</dbReference>
<name>A0AAV4A8X8_9GAST</name>
<evidence type="ECO:0000256" key="2">
    <source>
        <dbReference type="SAM" id="MobiDB-lite"/>
    </source>
</evidence>
<feature type="compositionally biased region" description="Low complexity" evidence="2">
    <location>
        <begin position="165"/>
        <end position="175"/>
    </location>
</feature>
<keyword evidence="5" id="KW-1185">Reference proteome</keyword>
<feature type="compositionally biased region" description="Polar residues" evidence="2">
    <location>
        <begin position="148"/>
        <end position="164"/>
    </location>
</feature>
<comment type="subcellular location">
    <subcellularLocation>
        <location evidence="1">Nucleus</location>
    </subcellularLocation>
</comment>
<feature type="region of interest" description="Disordered" evidence="2">
    <location>
        <begin position="33"/>
        <end position="87"/>
    </location>
</feature>
<evidence type="ECO:0000259" key="3">
    <source>
        <dbReference type="PROSITE" id="PS51031"/>
    </source>
</evidence>
<dbReference type="Pfam" id="PF02944">
    <property type="entry name" value="BESS"/>
    <property type="match status" value="1"/>
</dbReference>
<dbReference type="GO" id="GO:0003677">
    <property type="term" value="F:DNA binding"/>
    <property type="evidence" value="ECO:0007669"/>
    <property type="project" value="InterPro"/>
</dbReference>